<feature type="transmembrane region" description="Helical" evidence="8">
    <location>
        <begin position="122"/>
        <end position="138"/>
    </location>
</feature>
<evidence type="ECO:0000313" key="9">
    <source>
        <dbReference type="EMBL" id="MFC4077082.1"/>
    </source>
</evidence>
<keyword evidence="7 8" id="KW-0472">Membrane</keyword>
<evidence type="ECO:0000256" key="8">
    <source>
        <dbReference type="SAM" id="Phobius"/>
    </source>
</evidence>
<keyword evidence="4" id="KW-0309">Germination</keyword>
<accession>A0ABV8JJX6</accession>
<dbReference type="Pfam" id="PF03845">
    <property type="entry name" value="Spore_permease"/>
    <property type="match status" value="1"/>
</dbReference>
<reference evidence="10" key="1">
    <citation type="journal article" date="2019" name="Int. J. Syst. Evol. Microbiol.">
        <title>The Global Catalogue of Microorganisms (GCM) 10K type strain sequencing project: providing services to taxonomists for standard genome sequencing and annotation.</title>
        <authorList>
            <consortium name="The Broad Institute Genomics Platform"/>
            <consortium name="The Broad Institute Genome Sequencing Center for Infectious Disease"/>
            <person name="Wu L."/>
            <person name="Ma J."/>
        </authorList>
    </citation>
    <scope>NUCLEOTIDE SEQUENCE [LARGE SCALE GENOMIC DNA]</scope>
    <source>
        <strain evidence="10">IBRC-M 10813</strain>
    </source>
</reference>
<organism evidence="9 10">
    <name type="scientific">Salinithrix halophila</name>
    <dbReference type="NCBI Taxonomy" id="1485204"/>
    <lineage>
        <taxon>Bacteria</taxon>
        <taxon>Bacillati</taxon>
        <taxon>Bacillota</taxon>
        <taxon>Bacilli</taxon>
        <taxon>Bacillales</taxon>
        <taxon>Thermoactinomycetaceae</taxon>
        <taxon>Salinithrix</taxon>
    </lineage>
</organism>
<keyword evidence="10" id="KW-1185">Reference proteome</keyword>
<dbReference type="PANTHER" id="PTHR34975">
    <property type="entry name" value="SPORE GERMINATION PROTEIN A2"/>
    <property type="match status" value="1"/>
</dbReference>
<name>A0ABV8JJX6_9BACL</name>
<keyword evidence="3" id="KW-0813">Transport</keyword>
<feature type="transmembrane region" description="Helical" evidence="8">
    <location>
        <begin position="150"/>
        <end position="170"/>
    </location>
</feature>
<evidence type="ECO:0000256" key="5">
    <source>
        <dbReference type="ARBA" id="ARBA00022692"/>
    </source>
</evidence>
<proteinExistence type="inferred from homology"/>
<evidence type="ECO:0000256" key="7">
    <source>
        <dbReference type="ARBA" id="ARBA00023136"/>
    </source>
</evidence>
<feature type="transmembrane region" description="Helical" evidence="8">
    <location>
        <begin position="190"/>
        <end position="209"/>
    </location>
</feature>
<feature type="transmembrane region" description="Helical" evidence="8">
    <location>
        <begin position="12"/>
        <end position="31"/>
    </location>
</feature>
<evidence type="ECO:0000256" key="4">
    <source>
        <dbReference type="ARBA" id="ARBA00022544"/>
    </source>
</evidence>
<dbReference type="Proteomes" id="UP001595843">
    <property type="component" value="Unassembled WGS sequence"/>
</dbReference>
<feature type="transmembrane region" description="Helical" evidence="8">
    <location>
        <begin position="84"/>
        <end position="102"/>
    </location>
</feature>
<dbReference type="Gene3D" id="1.20.1740.10">
    <property type="entry name" value="Amino acid/polyamine transporter I"/>
    <property type="match status" value="1"/>
</dbReference>
<feature type="transmembrane region" description="Helical" evidence="8">
    <location>
        <begin position="308"/>
        <end position="324"/>
    </location>
</feature>
<evidence type="ECO:0000256" key="2">
    <source>
        <dbReference type="ARBA" id="ARBA00007998"/>
    </source>
</evidence>
<comment type="similarity">
    <text evidence="2">Belongs to the amino acid-polyamine-organocation (APC) superfamily. Spore germination protein (SGP) (TC 2.A.3.9) family.</text>
</comment>
<protein>
    <submittedName>
        <fullName evidence="9">GerAB/ArcD/ProY family transporter</fullName>
    </submittedName>
</protein>
<feature type="transmembrane region" description="Helical" evidence="8">
    <location>
        <begin position="43"/>
        <end position="64"/>
    </location>
</feature>
<feature type="transmembrane region" description="Helical" evidence="8">
    <location>
        <begin position="274"/>
        <end position="296"/>
    </location>
</feature>
<sequence length="369" mass="41538">MQIRAEDRISSLQATVTIISMIFGTGILTLARVATDETGTPDAWIDVILGGVISLILGYMLAALSRKYPDQTFYQFNQKIAGKFLGWLFSGIMILYFVGEAGYQARSLAEVLHVFLLEQTPIEVLIISFLSVSTYLVIGGINPMVRLFQFLLPLTMIIFVLVIVLSLQNFELDNLRPVLGRGVTPLIKGLKATALSYSGFEIMLLLTAFMKKPVLATRSVFIGISIPLIFYTALVLVAIGSFGTEDLRTMTWPTMEMTRAVEFPAAFFERFETFFITMWTIEIFTTFVLFYYFAALGMGQLVRKNHQYWTYGLLPAIYIGAMLPQDLTELFTFGDYLGYAAYFLAGVVPAILWCVVFIRRKIREQSSAR</sequence>
<dbReference type="NCBIfam" id="TIGR00912">
    <property type="entry name" value="2A0309"/>
    <property type="match status" value="1"/>
</dbReference>
<evidence type="ECO:0000256" key="3">
    <source>
        <dbReference type="ARBA" id="ARBA00022448"/>
    </source>
</evidence>
<dbReference type="EMBL" id="JBHSAP010000009">
    <property type="protein sequence ID" value="MFC4077082.1"/>
    <property type="molecule type" value="Genomic_DNA"/>
</dbReference>
<evidence type="ECO:0000313" key="10">
    <source>
        <dbReference type="Proteomes" id="UP001595843"/>
    </source>
</evidence>
<keyword evidence="5 8" id="KW-0812">Transmembrane</keyword>
<evidence type="ECO:0000256" key="6">
    <source>
        <dbReference type="ARBA" id="ARBA00022989"/>
    </source>
</evidence>
<comment type="caution">
    <text evidence="9">The sequence shown here is derived from an EMBL/GenBank/DDBJ whole genome shotgun (WGS) entry which is preliminary data.</text>
</comment>
<keyword evidence="6 8" id="KW-1133">Transmembrane helix</keyword>
<evidence type="ECO:0000256" key="1">
    <source>
        <dbReference type="ARBA" id="ARBA00004141"/>
    </source>
</evidence>
<feature type="transmembrane region" description="Helical" evidence="8">
    <location>
        <begin position="336"/>
        <end position="358"/>
    </location>
</feature>
<comment type="subcellular location">
    <subcellularLocation>
        <location evidence="1">Membrane</location>
        <topology evidence="1">Multi-pass membrane protein</topology>
    </subcellularLocation>
</comment>
<dbReference type="PANTHER" id="PTHR34975:SF2">
    <property type="entry name" value="SPORE GERMINATION PROTEIN A2"/>
    <property type="match status" value="1"/>
</dbReference>
<dbReference type="InterPro" id="IPR004761">
    <property type="entry name" value="Spore_GerAB"/>
</dbReference>
<dbReference type="RefSeq" id="WP_380704592.1">
    <property type="nucleotide sequence ID" value="NZ_JBHSAP010000009.1"/>
</dbReference>
<gene>
    <name evidence="9" type="ORF">ACFOUO_09670</name>
</gene>
<feature type="transmembrane region" description="Helical" evidence="8">
    <location>
        <begin position="221"/>
        <end position="243"/>
    </location>
</feature>